<dbReference type="GO" id="GO:0046983">
    <property type="term" value="F:protein dimerization activity"/>
    <property type="evidence" value="ECO:0007669"/>
    <property type="project" value="InterPro"/>
</dbReference>
<dbReference type="AlphaFoldDB" id="A0A495VWN1"/>
<evidence type="ECO:0000256" key="2">
    <source>
        <dbReference type="ARBA" id="ARBA00022679"/>
    </source>
</evidence>
<gene>
    <name evidence="6" type="ORF">C8E97_2351</name>
</gene>
<dbReference type="Proteomes" id="UP000282084">
    <property type="component" value="Unassembled WGS sequence"/>
</dbReference>
<accession>A0A495VWN1</accession>
<keyword evidence="7" id="KW-1185">Reference proteome</keyword>
<protein>
    <submittedName>
        <fullName evidence="6">Methyltransferase family protein</fullName>
    </submittedName>
</protein>
<evidence type="ECO:0000313" key="6">
    <source>
        <dbReference type="EMBL" id="RKT53772.1"/>
    </source>
</evidence>
<dbReference type="InterPro" id="IPR029063">
    <property type="entry name" value="SAM-dependent_MTases_sf"/>
</dbReference>
<dbReference type="SUPFAM" id="SSF46785">
    <property type="entry name" value="Winged helix' DNA-binding domain"/>
    <property type="match status" value="1"/>
</dbReference>
<reference evidence="6 7" key="1">
    <citation type="submission" date="2018-10" db="EMBL/GenBank/DDBJ databases">
        <title>Sequencing the genomes of 1000 actinobacteria strains.</title>
        <authorList>
            <person name="Klenk H.-P."/>
        </authorList>
    </citation>
    <scope>NUCLEOTIDE SEQUENCE [LARGE SCALE GENOMIC DNA]</scope>
    <source>
        <strain evidence="6 7">DSM 43800</strain>
    </source>
</reference>
<organism evidence="6 7">
    <name type="scientific">Saccharothrix australiensis</name>
    <dbReference type="NCBI Taxonomy" id="2072"/>
    <lineage>
        <taxon>Bacteria</taxon>
        <taxon>Bacillati</taxon>
        <taxon>Actinomycetota</taxon>
        <taxon>Actinomycetes</taxon>
        <taxon>Pseudonocardiales</taxon>
        <taxon>Pseudonocardiaceae</taxon>
        <taxon>Saccharothrix</taxon>
    </lineage>
</organism>
<dbReference type="InterPro" id="IPR012967">
    <property type="entry name" value="COMT_dimerisation"/>
</dbReference>
<dbReference type="GO" id="GO:0008171">
    <property type="term" value="F:O-methyltransferase activity"/>
    <property type="evidence" value="ECO:0007669"/>
    <property type="project" value="InterPro"/>
</dbReference>
<dbReference type="GO" id="GO:0032259">
    <property type="term" value="P:methylation"/>
    <property type="evidence" value="ECO:0007669"/>
    <property type="project" value="UniProtKB-KW"/>
</dbReference>
<dbReference type="InterPro" id="IPR001077">
    <property type="entry name" value="COMT_C"/>
</dbReference>
<keyword evidence="3" id="KW-0949">S-adenosyl-L-methionine</keyword>
<comment type="caution">
    <text evidence="6">The sequence shown here is derived from an EMBL/GenBank/DDBJ whole genome shotgun (WGS) entry which is preliminary data.</text>
</comment>
<dbReference type="PANTHER" id="PTHR43712">
    <property type="entry name" value="PUTATIVE (AFU_ORTHOLOGUE AFUA_4G14580)-RELATED"/>
    <property type="match status" value="1"/>
</dbReference>
<dbReference type="PANTHER" id="PTHR43712:SF2">
    <property type="entry name" value="O-METHYLTRANSFERASE CICE"/>
    <property type="match status" value="1"/>
</dbReference>
<dbReference type="SUPFAM" id="SSF53335">
    <property type="entry name" value="S-adenosyl-L-methionine-dependent methyltransferases"/>
    <property type="match status" value="1"/>
</dbReference>
<dbReference type="PROSITE" id="PS51683">
    <property type="entry name" value="SAM_OMT_II"/>
    <property type="match status" value="1"/>
</dbReference>
<dbReference type="EMBL" id="RBXO01000001">
    <property type="protein sequence ID" value="RKT53772.1"/>
    <property type="molecule type" value="Genomic_DNA"/>
</dbReference>
<dbReference type="InterPro" id="IPR036388">
    <property type="entry name" value="WH-like_DNA-bd_sf"/>
</dbReference>
<dbReference type="Pfam" id="PF00891">
    <property type="entry name" value="Methyltransf_2"/>
    <property type="match status" value="1"/>
</dbReference>
<evidence type="ECO:0000256" key="3">
    <source>
        <dbReference type="ARBA" id="ARBA00022691"/>
    </source>
</evidence>
<evidence type="ECO:0000259" key="4">
    <source>
        <dbReference type="Pfam" id="PF00891"/>
    </source>
</evidence>
<dbReference type="RefSeq" id="WP_121004462.1">
    <property type="nucleotide sequence ID" value="NZ_RBXO01000001.1"/>
</dbReference>
<evidence type="ECO:0000313" key="7">
    <source>
        <dbReference type="Proteomes" id="UP000282084"/>
    </source>
</evidence>
<dbReference type="InterPro" id="IPR036390">
    <property type="entry name" value="WH_DNA-bd_sf"/>
</dbReference>
<dbReference type="OrthoDB" id="582216at2"/>
<feature type="domain" description="O-methyltransferase dimerisation" evidence="5">
    <location>
        <begin position="26"/>
        <end position="101"/>
    </location>
</feature>
<keyword evidence="2 6" id="KW-0808">Transferase</keyword>
<dbReference type="Gene3D" id="3.40.50.150">
    <property type="entry name" value="Vaccinia Virus protein VP39"/>
    <property type="match status" value="1"/>
</dbReference>
<evidence type="ECO:0000259" key="5">
    <source>
        <dbReference type="Pfam" id="PF08100"/>
    </source>
</evidence>
<dbReference type="InterPro" id="IPR016461">
    <property type="entry name" value="COMT-like"/>
</dbReference>
<dbReference type="Pfam" id="PF08100">
    <property type="entry name" value="Dimerisation"/>
    <property type="match status" value="1"/>
</dbReference>
<feature type="domain" description="O-methyltransferase C-terminal" evidence="4">
    <location>
        <begin position="140"/>
        <end position="322"/>
    </location>
</feature>
<keyword evidence="1 6" id="KW-0489">Methyltransferase</keyword>
<proteinExistence type="predicted"/>
<dbReference type="Gene3D" id="1.10.10.10">
    <property type="entry name" value="Winged helix-like DNA-binding domain superfamily/Winged helix DNA-binding domain"/>
    <property type="match status" value="1"/>
</dbReference>
<name>A0A495VWN1_9PSEU</name>
<evidence type="ECO:0000256" key="1">
    <source>
        <dbReference type="ARBA" id="ARBA00022603"/>
    </source>
</evidence>
<sequence>MTAVEDQHGVPVTAPDRAVSPAAIIELVSGFRAAKFLMAATEIGVFEALADAPADLAGLAARTGLTRRAARICADAMVAIGLLVRDGDAYRNSDVAATYLTGSTDVDLRPFIRFSDRISYPAWDGLAHALRHGPRDQITDLDPERQRSFSEGVEALNAGPAAALAARADFTASRRLLDVGGGTGSWSIAVARSHPHLSATVFELPQVVGLARERIAARGLAGRIGVVPGDVLADELPTGHDCCLLANVVHCFSAEDNRRLLAKARRAVEPGARLLLVDYWTDPTHTRPVIAALMAGEFAVNIEHGDVYSSAEARAWLADTGWRFTAQDPIDGAKSVIVAEAV</sequence>
<dbReference type="CDD" id="cd02440">
    <property type="entry name" value="AdoMet_MTases"/>
    <property type="match status" value="1"/>
</dbReference>